<dbReference type="Proteomes" id="UP000827872">
    <property type="component" value="Linkage Group LG13"/>
</dbReference>
<sequence length="685" mass="74846">MVSKLTHLQVELLGALLESGLSKETLIKALSEADPYNESQQPANTSQADKQETRAEIAVLANGMGESRMSEDETSDDGEDFTPPIMKEIENLNPEEAAHQKAVVERLLQSNLFSEINNRCSFEGQRSGVVEVVVLSFPVQFWSNAGIPNREDPWRVAKMVKSYLQQHNIPQREVVDTTGLNQSHLSQHLNKGTPMKTQKRAALYTWYVRKQREVAQQFTHAGQGMMVEDSMGDDLPTKKGRRNRFKWGPASQQILFQAYERQKNPSKEEREALVEECNRAECIQRGVSPSQAQGLGSNLVTEVRVYNWFANRRKEEAFRHKLAMDSYNGAQPNSAPTLAVHNSSLQPAAPLSPNKVHDQVSLQQQNLSFSDSGMRYSQQPVSETDSSNGNQHGGNNSIVTTQTILHQVSSPGLCSAGSGSSADTKLISIPGGSLPPVSTLTHSLEQNPLALSQQTQNLIMASLPGVMAIGPGDTSSLTPTFTNTGTSTLVIGLASTQAQSVPVINNMGSSLTTLQPVQFPQQLHPSYQQPIMQQVQSHLNQSPFMATMAQIQAPHTLYSHKPEMTQYTHTGLLPQTMVITDTANLSALTSLTPTKQIFSSDSETHTEAGMHTPPTQASTIHLQSQESTIQHLQPSHTLSSSPAVSSSNLVLYQTSDSTNSHSHLLPSSHGVVETFISTQMASSTQ</sequence>
<name>A0ACB8FYA0_9SAUR</name>
<accession>A0ACB8FYA0</accession>
<keyword evidence="2" id="KW-1185">Reference proteome</keyword>
<gene>
    <name evidence="1" type="primary">HNF1A</name>
    <name evidence="1" type="ORF">K3G42_013969</name>
</gene>
<proteinExistence type="predicted"/>
<dbReference type="EMBL" id="CM037626">
    <property type="protein sequence ID" value="KAH8012072.1"/>
    <property type="molecule type" value="Genomic_DNA"/>
</dbReference>
<evidence type="ECO:0000313" key="1">
    <source>
        <dbReference type="EMBL" id="KAH8012072.1"/>
    </source>
</evidence>
<protein>
    <submittedName>
        <fullName evidence="1">Hepatocyte nuclear factor 1-alpha</fullName>
    </submittedName>
</protein>
<comment type="caution">
    <text evidence="1">The sequence shown here is derived from an EMBL/GenBank/DDBJ whole genome shotgun (WGS) entry which is preliminary data.</text>
</comment>
<evidence type="ECO:0000313" key="2">
    <source>
        <dbReference type="Proteomes" id="UP000827872"/>
    </source>
</evidence>
<organism evidence="1 2">
    <name type="scientific">Sphaerodactylus townsendi</name>
    <dbReference type="NCBI Taxonomy" id="933632"/>
    <lineage>
        <taxon>Eukaryota</taxon>
        <taxon>Metazoa</taxon>
        <taxon>Chordata</taxon>
        <taxon>Craniata</taxon>
        <taxon>Vertebrata</taxon>
        <taxon>Euteleostomi</taxon>
        <taxon>Lepidosauria</taxon>
        <taxon>Squamata</taxon>
        <taxon>Bifurcata</taxon>
        <taxon>Gekkota</taxon>
        <taxon>Sphaerodactylidae</taxon>
        <taxon>Sphaerodactylus</taxon>
    </lineage>
</organism>
<reference evidence="1" key="1">
    <citation type="submission" date="2021-08" db="EMBL/GenBank/DDBJ databases">
        <title>The first chromosome-level gecko genome reveals the dynamic sex chromosomes of Neotropical dwarf geckos (Sphaerodactylidae: Sphaerodactylus).</title>
        <authorList>
            <person name="Pinto B.J."/>
            <person name="Keating S.E."/>
            <person name="Gamble T."/>
        </authorList>
    </citation>
    <scope>NUCLEOTIDE SEQUENCE</scope>
    <source>
        <strain evidence="1">TG3544</strain>
    </source>
</reference>